<protein>
    <recommendedName>
        <fullName evidence="3">Toxic peptide TisB</fullName>
    </recommendedName>
</protein>
<reference evidence="1 2" key="1">
    <citation type="submission" date="2018-06" db="EMBL/GenBank/DDBJ databases">
        <authorList>
            <consortium name="Pathogen Informatics"/>
            <person name="Doyle S."/>
        </authorList>
    </citation>
    <scope>NUCLEOTIDE SEQUENCE [LARGE SCALE GENOMIC DNA]</scope>
    <source>
        <strain evidence="1 2">NCTC12119</strain>
    </source>
</reference>
<name>A0A381KNA4_9ENTR</name>
<sequence>MSLIDLLIKVAQLIVVLLQLLDAIMKYFQ</sequence>
<organism evidence="1 2">
    <name type="scientific">Buttiauxella agrestis</name>
    <dbReference type="NCBI Taxonomy" id="82977"/>
    <lineage>
        <taxon>Bacteria</taxon>
        <taxon>Pseudomonadati</taxon>
        <taxon>Pseudomonadota</taxon>
        <taxon>Gammaproteobacteria</taxon>
        <taxon>Enterobacterales</taxon>
        <taxon>Enterobacteriaceae</taxon>
        <taxon>Buttiauxella</taxon>
    </lineage>
</organism>
<dbReference type="EMBL" id="UIGI01000002">
    <property type="protein sequence ID" value="SUY92840.1"/>
    <property type="molecule type" value="Genomic_DNA"/>
</dbReference>
<dbReference type="RefSeq" id="WP_115632073.1">
    <property type="nucleotide sequence ID" value="NZ_UIGI01000002.1"/>
</dbReference>
<proteinExistence type="predicted"/>
<dbReference type="Proteomes" id="UP000255528">
    <property type="component" value="Unassembled WGS sequence"/>
</dbReference>
<accession>A0A381KNA4</accession>
<evidence type="ECO:0000313" key="2">
    <source>
        <dbReference type="Proteomes" id="UP000255528"/>
    </source>
</evidence>
<gene>
    <name evidence="1" type="ORF">NCTC12119_04869</name>
</gene>
<dbReference type="AlphaFoldDB" id="A0A381KNA4"/>
<evidence type="ECO:0008006" key="3">
    <source>
        <dbReference type="Google" id="ProtNLM"/>
    </source>
</evidence>
<evidence type="ECO:0000313" key="1">
    <source>
        <dbReference type="EMBL" id="SUY92840.1"/>
    </source>
</evidence>